<accession>A0A9D5DE02</accession>
<evidence type="ECO:0000256" key="3">
    <source>
        <dbReference type="SAM" id="Phobius"/>
    </source>
</evidence>
<evidence type="ECO:0000256" key="2">
    <source>
        <dbReference type="SAM" id="MobiDB-lite"/>
    </source>
</evidence>
<dbReference type="EMBL" id="JAPCXC010000114">
    <property type="protein sequence ID" value="KAJ1604931.1"/>
    <property type="molecule type" value="Genomic_DNA"/>
</dbReference>
<comment type="caution">
    <text evidence="4">The sequence shown here is derived from an EMBL/GenBank/DDBJ whole genome shotgun (WGS) entry which is preliminary data.</text>
</comment>
<dbReference type="InterPro" id="IPR011990">
    <property type="entry name" value="TPR-like_helical_dom_sf"/>
</dbReference>
<feature type="region of interest" description="Disordered" evidence="2">
    <location>
        <begin position="111"/>
        <end position="202"/>
    </location>
</feature>
<sequence length="1458" mass="163130">MRFWGLWREEPGPRFLKSETGYGQHIAKVIPRSSSGGLGFQIPHDCWSTLGLIQETPCIHKVCILGLGHLGQQRERRRRVVGHHGDLEKTEFQVFRGPDLGFADLRAGMEFVGPSDGRTEVDRSDPEGPGDAPGESEGQSGFDDESDEEGDETQSVVVSNSSRLAEEGISGEVAGSSNSSNSNSSSSNSSRPVEEWTGSRGNETSIEQEIEIIKSKIMNSAFRLDDFYARSVFDRLFEMFEPASERVLDFEEIHRNLTRIIDTSRSSSNIGDSYGVLAYLWFYGIPDRRGRLEFPQGWPRNVDIALRYALKGATKFNCGFCYTLMGLLFAWGYPPLVNNTHGWIGVDNSTTKQDPHKTSVSKNTYFLYHNPHKYSNEMSPEEVNLPTEKSGFDLVAMNYALASKNKDVFGQLASSYYLRYGLSDISYQYSALEYSSAFSLHRVPRNLTSETGTSSLASSRCIVALEPLIYVASKTLSDNRDVFLPDISTLLRGNSPKEHDTKHYAEWVKSLAADRDPEGMTSLGELYYYGHEAGGIARDVNRAAQLWEESARRGDPQGALARAFLNLDGTIGTERDSGPYLRQVARYGEPPAAALANYYIYKLGLEVERNSTIAGEYLKLAADLGDGNAQLILAHAYAGGKMGVVPPGGQNDTLALKYYKLSAEGGRTVSYFNSAVLTLKGSDSKYKTEESRCIASMDYLSHVVKKNNSVKLLSLLSKRSFENGDMVGALLREMTLSEMGFVEGHINSQDLWKERSILFSKKAIKCWIDKSDHETAKFSEPVCEVSEGVSNKDNNLDILLSRLTTCEVEAKDESSERLSTLYPSQFDMEMSGVSSRSFCLVQTSRREVFHAVPVNFDRSVLHLKSRYFKYYDMFSSQNATLRGSLDVNYTRSSSAEDRNRVSEFLGCWMRPRSYYRELERSGGHAFGGWGPGLGGEQEEEREEEQEEGSLFDRLLELWLRPMHGSYNRYPRPWYRVFGGLMGALRYLCSSYLVGSITKLSGYFGYSIDKDKMEEWDRALSRILIDLDQDLVMDEKMVPRSIQLHRNSSLWCSHYYARRASVSGNIASTQNLVEQFLEGSFGVEKDPVSAYRFIEQGVASRDPKSIVDYAIALNKGIGVRRDKSRSYRLLWHLITRGPFNMEDLLPKIPSGPRLPPSILDTIRETLIPLIRNSTNSTTGGSTSSNHTDITAEDKTDQSGNLENAENDDLSQNLDQDSTKSNSSEEPRYRKGRRARMSDTINMNYRTQQDLATRVSSFGVLAILTLDWVYYNVILRNYYSSIALKDRILSSLMVPSSEDAREEGPPGDVVTLGEGSSVLLGPDQAISENSNGLLYTNQGGTCIYSNGRMIPELFGQTHCEPSEAIQSLKKDDQLVTEDGNGGSRGPETVPATEVDDDPFPLSSRFRYISDEEYKKASNIWKASISIRLYYFILRIVIIVGAISVLIPLSIAITEKINEQS</sequence>
<dbReference type="Gene3D" id="1.25.40.10">
    <property type="entry name" value="Tetratricopeptide repeat domain"/>
    <property type="match status" value="2"/>
</dbReference>
<feature type="transmembrane region" description="Helical" evidence="3">
    <location>
        <begin position="1426"/>
        <end position="1450"/>
    </location>
</feature>
<dbReference type="GO" id="GO:0005789">
    <property type="term" value="C:endoplasmic reticulum membrane"/>
    <property type="evidence" value="ECO:0007669"/>
    <property type="project" value="TreeGrafter"/>
</dbReference>
<dbReference type="Pfam" id="PF08238">
    <property type="entry name" value="Sel1"/>
    <property type="match status" value="5"/>
</dbReference>
<dbReference type="InterPro" id="IPR050767">
    <property type="entry name" value="Sel1_AlgK"/>
</dbReference>
<gene>
    <name evidence="4" type="ORF">OJ253_3391</name>
</gene>
<organism evidence="4">
    <name type="scientific">Cryptosporidium canis</name>
    <dbReference type="NCBI Taxonomy" id="195482"/>
    <lineage>
        <taxon>Eukaryota</taxon>
        <taxon>Sar</taxon>
        <taxon>Alveolata</taxon>
        <taxon>Apicomplexa</taxon>
        <taxon>Conoidasida</taxon>
        <taxon>Coccidia</taxon>
        <taxon>Eucoccidiorida</taxon>
        <taxon>Eimeriorina</taxon>
        <taxon>Cryptosporidiidae</taxon>
        <taxon>Cryptosporidium</taxon>
    </lineage>
</organism>
<feature type="region of interest" description="Disordered" evidence="2">
    <location>
        <begin position="926"/>
        <end position="945"/>
    </location>
</feature>
<dbReference type="PANTHER" id="PTHR11102:SF147">
    <property type="entry name" value="SEL1L ADAPTOR SUBUNIT OF ERAD E3 UBIQUITIN LIGASE"/>
    <property type="match status" value="1"/>
</dbReference>
<feature type="region of interest" description="Disordered" evidence="2">
    <location>
        <begin position="1169"/>
        <end position="1236"/>
    </location>
</feature>
<keyword evidence="3" id="KW-1133">Transmembrane helix</keyword>
<feature type="compositionally biased region" description="Gly residues" evidence="2">
    <location>
        <begin position="926"/>
        <end position="935"/>
    </location>
</feature>
<dbReference type="PANTHER" id="PTHR11102">
    <property type="entry name" value="SEL-1-LIKE PROTEIN"/>
    <property type="match status" value="1"/>
</dbReference>
<dbReference type="SUPFAM" id="SSF81901">
    <property type="entry name" value="HCP-like"/>
    <property type="match status" value="2"/>
</dbReference>
<evidence type="ECO:0008006" key="5">
    <source>
        <dbReference type="Google" id="ProtNLM"/>
    </source>
</evidence>
<dbReference type="SMART" id="SM00671">
    <property type="entry name" value="SEL1"/>
    <property type="match status" value="5"/>
</dbReference>
<evidence type="ECO:0000256" key="1">
    <source>
        <dbReference type="ARBA" id="ARBA00038101"/>
    </source>
</evidence>
<dbReference type="GO" id="GO:0036503">
    <property type="term" value="P:ERAD pathway"/>
    <property type="evidence" value="ECO:0007669"/>
    <property type="project" value="TreeGrafter"/>
</dbReference>
<keyword evidence="3" id="KW-0472">Membrane</keyword>
<evidence type="ECO:0000313" key="4">
    <source>
        <dbReference type="EMBL" id="KAJ1604931.1"/>
    </source>
</evidence>
<comment type="similarity">
    <text evidence="1">Belongs to the sel-1 family.</text>
</comment>
<feature type="compositionally biased region" description="Polar residues" evidence="2">
    <location>
        <begin position="1196"/>
        <end position="1220"/>
    </location>
</feature>
<dbReference type="Proteomes" id="UP001067231">
    <property type="component" value="Unassembled WGS sequence"/>
</dbReference>
<feature type="compositionally biased region" description="Low complexity" evidence="2">
    <location>
        <begin position="1171"/>
        <end position="1186"/>
    </location>
</feature>
<feature type="region of interest" description="Disordered" evidence="2">
    <location>
        <begin position="1372"/>
        <end position="1393"/>
    </location>
</feature>
<dbReference type="InterPro" id="IPR006597">
    <property type="entry name" value="Sel1-like"/>
</dbReference>
<reference evidence="4" key="1">
    <citation type="submission" date="2022-10" db="EMBL/GenBank/DDBJ databases">
        <title>Adaptive evolution leads to modifications in subtelomeric GC content in a zoonotic Cryptosporidium species.</title>
        <authorList>
            <person name="Li J."/>
            <person name="Feng Y."/>
            <person name="Xiao L."/>
        </authorList>
    </citation>
    <scope>NUCLEOTIDE SEQUENCE</scope>
    <source>
        <strain evidence="4">33844</strain>
    </source>
</reference>
<feature type="compositionally biased region" description="Acidic residues" evidence="2">
    <location>
        <begin position="936"/>
        <end position="945"/>
    </location>
</feature>
<feature type="compositionally biased region" description="Low complexity" evidence="2">
    <location>
        <begin position="176"/>
        <end position="190"/>
    </location>
</feature>
<dbReference type="OrthoDB" id="272077at2759"/>
<proteinExistence type="inferred from homology"/>
<protein>
    <recommendedName>
        <fullName evidence="5">Sel1 repeat-containing protein</fullName>
    </recommendedName>
</protein>
<keyword evidence="3" id="KW-0812">Transmembrane</keyword>
<name>A0A9D5DE02_9CRYT</name>
<feature type="compositionally biased region" description="Basic and acidic residues" evidence="2">
    <location>
        <begin position="117"/>
        <end position="126"/>
    </location>
</feature>
<feature type="compositionally biased region" description="Acidic residues" evidence="2">
    <location>
        <begin position="142"/>
        <end position="152"/>
    </location>
</feature>